<reference evidence="1" key="1">
    <citation type="journal article" date="2020" name="Stud. Mycol.">
        <title>101 Dothideomycetes genomes: a test case for predicting lifestyles and emergence of pathogens.</title>
        <authorList>
            <person name="Haridas S."/>
            <person name="Albert R."/>
            <person name="Binder M."/>
            <person name="Bloem J."/>
            <person name="Labutti K."/>
            <person name="Salamov A."/>
            <person name="Andreopoulos B."/>
            <person name="Baker S."/>
            <person name="Barry K."/>
            <person name="Bills G."/>
            <person name="Bluhm B."/>
            <person name="Cannon C."/>
            <person name="Castanera R."/>
            <person name="Culley D."/>
            <person name="Daum C."/>
            <person name="Ezra D."/>
            <person name="Gonzalez J."/>
            <person name="Henrissat B."/>
            <person name="Kuo A."/>
            <person name="Liang C."/>
            <person name="Lipzen A."/>
            <person name="Lutzoni F."/>
            <person name="Magnuson J."/>
            <person name="Mondo S."/>
            <person name="Nolan M."/>
            <person name="Ohm R."/>
            <person name="Pangilinan J."/>
            <person name="Park H.-J."/>
            <person name="Ramirez L."/>
            <person name="Alfaro M."/>
            <person name="Sun H."/>
            <person name="Tritt A."/>
            <person name="Yoshinaga Y."/>
            <person name="Zwiers L.-H."/>
            <person name="Turgeon B."/>
            <person name="Goodwin S."/>
            <person name="Spatafora J."/>
            <person name="Crous P."/>
            <person name="Grigoriev I."/>
        </authorList>
    </citation>
    <scope>NUCLEOTIDE SEQUENCE</scope>
    <source>
        <strain evidence="1">CBS 627.86</strain>
    </source>
</reference>
<organism evidence="1 2">
    <name type="scientific">Lophiotrema nucula</name>
    <dbReference type="NCBI Taxonomy" id="690887"/>
    <lineage>
        <taxon>Eukaryota</taxon>
        <taxon>Fungi</taxon>
        <taxon>Dikarya</taxon>
        <taxon>Ascomycota</taxon>
        <taxon>Pezizomycotina</taxon>
        <taxon>Dothideomycetes</taxon>
        <taxon>Pleosporomycetidae</taxon>
        <taxon>Pleosporales</taxon>
        <taxon>Lophiotremataceae</taxon>
        <taxon>Lophiotrema</taxon>
    </lineage>
</organism>
<dbReference type="AlphaFoldDB" id="A0A6A5YJ22"/>
<evidence type="ECO:0000313" key="2">
    <source>
        <dbReference type="Proteomes" id="UP000799770"/>
    </source>
</evidence>
<keyword evidence="2" id="KW-1185">Reference proteome</keyword>
<dbReference type="EMBL" id="ML977360">
    <property type="protein sequence ID" value="KAF2106734.1"/>
    <property type="molecule type" value="Genomic_DNA"/>
</dbReference>
<gene>
    <name evidence="1" type="ORF">BDV96DRAFT_654514</name>
</gene>
<sequence length="196" mass="22845">MEPQDLLWPQKERTAFVFLLRPPAFRPLPSYGTYHHGFDNCMLSPTPSKQAFLDQAPNARIFHLVPTEPTNEHEIYQNWTRTAKIASVSRSSRHRDHMQEPYILLKAYEYGLQLGSDGSAFRDALVDAVAEWLDMYGRKFFPYIHLVEAVSSAERYTLPERLLAYCFAISTESLDYKMRLPDREETQRFVDCFGRS</sequence>
<protein>
    <submittedName>
        <fullName evidence="1">Uncharacterized protein</fullName>
    </submittedName>
</protein>
<proteinExistence type="predicted"/>
<dbReference type="Proteomes" id="UP000799770">
    <property type="component" value="Unassembled WGS sequence"/>
</dbReference>
<accession>A0A6A5YJ22</accession>
<name>A0A6A5YJ22_9PLEO</name>
<evidence type="ECO:0000313" key="1">
    <source>
        <dbReference type="EMBL" id="KAF2106734.1"/>
    </source>
</evidence>
<dbReference type="OrthoDB" id="3799737at2759"/>